<evidence type="ECO:0000256" key="1">
    <source>
        <dbReference type="SAM" id="Phobius"/>
    </source>
</evidence>
<feature type="transmembrane region" description="Helical" evidence="1">
    <location>
        <begin position="76"/>
        <end position="97"/>
    </location>
</feature>
<protein>
    <recommendedName>
        <fullName evidence="4">DUF3899 domain-containing protein</fullName>
    </recommendedName>
</protein>
<reference evidence="2 3" key="1">
    <citation type="journal article" date="2018" name="J. Allergy Clin. Immunol.">
        <title>High-quality assembly of Dermatophagoides pteronyssinus genome and transcriptome reveals a wide range of novel allergens.</title>
        <authorList>
            <person name="Liu X.Y."/>
            <person name="Yang K.Y."/>
            <person name="Wang M.Q."/>
            <person name="Kwok J.S."/>
            <person name="Zeng X."/>
            <person name="Yang Z."/>
            <person name="Xiao X.J."/>
            <person name="Lau C.P."/>
            <person name="Li Y."/>
            <person name="Huang Z.M."/>
            <person name="Ba J.G."/>
            <person name="Yim A.K."/>
            <person name="Ouyang C.Y."/>
            <person name="Ngai S.M."/>
            <person name="Chan T.F."/>
            <person name="Leung E.L."/>
            <person name="Liu L."/>
            <person name="Liu Z.G."/>
            <person name="Tsui S.K."/>
        </authorList>
    </citation>
    <scope>NUCLEOTIDE SEQUENCE [LARGE SCALE GENOMIC DNA]</scope>
    <source>
        <strain evidence="2">Derp</strain>
    </source>
</reference>
<comment type="caution">
    <text evidence="2">The sequence shown here is derived from an EMBL/GenBank/DDBJ whole genome shotgun (WGS) entry which is preliminary data.</text>
</comment>
<proteinExistence type="predicted"/>
<accession>A0ABQ8J911</accession>
<reference evidence="2 3" key="2">
    <citation type="journal article" date="2022" name="Mol. Biol. Evol.">
        <title>Comparative Genomics Reveals Insights into the Divergent Evolution of Astigmatic Mites and Household Pest Adaptations.</title>
        <authorList>
            <person name="Xiong Q."/>
            <person name="Wan A.T."/>
            <person name="Liu X."/>
            <person name="Fung C.S."/>
            <person name="Xiao X."/>
            <person name="Malainual N."/>
            <person name="Hou J."/>
            <person name="Wang L."/>
            <person name="Wang M."/>
            <person name="Yang K.Y."/>
            <person name="Cui Y."/>
            <person name="Leung E.L."/>
            <person name="Nong W."/>
            <person name="Shin S.K."/>
            <person name="Au S.W."/>
            <person name="Jeong K.Y."/>
            <person name="Chew F.T."/>
            <person name="Hui J.H."/>
            <person name="Leung T.F."/>
            <person name="Tungtrongchitr A."/>
            <person name="Zhong N."/>
            <person name="Liu Z."/>
            <person name="Tsui S.K."/>
        </authorList>
    </citation>
    <scope>NUCLEOTIDE SEQUENCE [LARGE SCALE GENOMIC DNA]</scope>
    <source>
        <strain evidence="2">Derp</strain>
    </source>
</reference>
<dbReference type="EMBL" id="NJHN03000060">
    <property type="protein sequence ID" value="KAH9419099.1"/>
    <property type="molecule type" value="Genomic_DNA"/>
</dbReference>
<keyword evidence="1" id="KW-0472">Membrane</keyword>
<keyword evidence="3" id="KW-1185">Reference proteome</keyword>
<keyword evidence="1" id="KW-0812">Transmembrane</keyword>
<feature type="transmembrane region" description="Helical" evidence="1">
    <location>
        <begin position="144"/>
        <end position="163"/>
    </location>
</feature>
<evidence type="ECO:0000313" key="3">
    <source>
        <dbReference type="Proteomes" id="UP000887458"/>
    </source>
</evidence>
<name>A0ABQ8J911_DERPT</name>
<keyword evidence="1" id="KW-1133">Transmembrane helix</keyword>
<feature type="transmembrane region" description="Helical" evidence="1">
    <location>
        <begin position="45"/>
        <end position="64"/>
    </location>
</feature>
<organism evidence="2 3">
    <name type="scientific">Dermatophagoides pteronyssinus</name>
    <name type="common">European house dust mite</name>
    <dbReference type="NCBI Taxonomy" id="6956"/>
    <lineage>
        <taxon>Eukaryota</taxon>
        <taxon>Metazoa</taxon>
        <taxon>Ecdysozoa</taxon>
        <taxon>Arthropoda</taxon>
        <taxon>Chelicerata</taxon>
        <taxon>Arachnida</taxon>
        <taxon>Acari</taxon>
        <taxon>Acariformes</taxon>
        <taxon>Sarcoptiformes</taxon>
        <taxon>Astigmata</taxon>
        <taxon>Psoroptidia</taxon>
        <taxon>Analgoidea</taxon>
        <taxon>Pyroglyphidae</taxon>
        <taxon>Dermatophagoidinae</taxon>
        <taxon>Dermatophagoides</taxon>
    </lineage>
</organism>
<feature type="transmembrane region" description="Helical" evidence="1">
    <location>
        <begin position="12"/>
        <end position="33"/>
    </location>
</feature>
<evidence type="ECO:0008006" key="4">
    <source>
        <dbReference type="Google" id="ProtNLM"/>
    </source>
</evidence>
<evidence type="ECO:0000313" key="2">
    <source>
        <dbReference type="EMBL" id="KAH9419099.1"/>
    </source>
</evidence>
<sequence>MPTYDDRKKTVNYYGVFTLWASLLLLASYFSLFTSGCKQVATMEIQISLAVAFVSGILIFLLSFCNIASRLYHSKFSFYLIVITLLALSTLLIYQSYQTWNHECKIGRYYERNNQLFDNMTVKKDEFEKTLQAISKKRNNHYNVSALLDLIAAILFMASAYAFRYRF</sequence>
<dbReference type="Proteomes" id="UP000887458">
    <property type="component" value="Unassembled WGS sequence"/>
</dbReference>
<gene>
    <name evidence="2" type="ORF">DERP_005601</name>
</gene>